<proteinExistence type="predicted"/>
<reference evidence="1 2" key="1">
    <citation type="submission" date="2024-03" db="EMBL/GenBank/DDBJ databases">
        <title>The Acrasis kona genome and developmental transcriptomes reveal deep origins of eukaryotic multicellular pathways.</title>
        <authorList>
            <person name="Sheikh S."/>
            <person name="Fu C.-J."/>
            <person name="Brown M.W."/>
            <person name="Baldauf S.L."/>
        </authorList>
    </citation>
    <scope>NUCLEOTIDE SEQUENCE [LARGE SCALE GENOMIC DNA]</scope>
    <source>
        <strain evidence="1 2">ATCC MYA-3509</strain>
    </source>
</reference>
<name>A0AAW2YNJ2_9EUKA</name>
<sequence>MINQSVQFTCQGPSSWLRLLLLKKTKKKLSYRGKKMFKHGDNPEDYDEKLMNCWGFVLFCMLQSKFLKPNRATKLYNRFNNDFGNSGVFMNRDSSSTFAPGVPPGNYFFGTWSELLAINWTPAEAHNKVIILSTESSCSTVLNGNVLVEVSVANANTFYSHVGMLRMEDGGWRDQISGL</sequence>
<evidence type="ECO:0000313" key="1">
    <source>
        <dbReference type="EMBL" id="KAL0478523.1"/>
    </source>
</evidence>
<accession>A0AAW2YNJ2</accession>
<dbReference type="EMBL" id="JAOPGA020000420">
    <property type="protein sequence ID" value="KAL0478523.1"/>
    <property type="molecule type" value="Genomic_DNA"/>
</dbReference>
<dbReference type="AlphaFoldDB" id="A0AAW2YNJ2"/>
<dbReference type="Proteomes" id="UP001431209">
    <property type="component" value="Unassembled WGS sequence"/>
</dbReference>
<comment type="caution">
    <text evidence="1">The sequence shown here is derived from an EMBL/GenBank/DDBJ whole genome shotgun (WGS) entry which is preliminary data.</text>
</comment>
<evidence type="ECO:0000313" key="2">
    <source>
        <dbReference type="Proteomes" id="UP001431209"/>
    </source>
</evidence>
<organism evidence="1 2">
    <name type="scientific">Acrasis kona</name>
    <dbReference type="NCBI Taxonomy" id="1008807"/>
    <lineage>
        <taxon>Eukaryota</taxon>
        <taxon>Discoba</taxon>
        <taxon>Heterolobosea</taxon>
        <taxon>Tetramitia</taxon>
        <taxon>Eutetramitia</taxon>
        <taxon>Acrasidae</taxon>
        <taxon>Acrasis</taxon>
    </lineage>
</organism>
<gene>
    <name evidence="1" type="ORF">AKO1_004392</name>
</gene>
<protein>
    <submittedName>
        <fullName evidence="1">Uncharacterized protein</fullName>
    </submittedName>
</protein>
<keyword evidence="2" id="KW-1185">Reference proteome</keyword>